<dbReference type="CDD" id="cd03784">
    <property type="entry name" value="GT1_Gtf-like"/>
    <property type="match status" value="1"/>
</dbReference>
<dbReference type="PANTHER" id="PTHR11926">
    <property type="entry name" value="GLUCOSYL/GLUCURONOSYL TRANSFERASES"/>
    <property type="match status" value="1"/>
</dbReference>
<reference evidence="3 4" key="1">
    <citation type="journal article" date="2016" name="G3 (Bethesda)">
        <title>First Draft Assembly and Annotation of the Genome of a California Endemic Oak Quercus lobata Nee (Fagaceae).</title>
        <authorList>
            <person name="Sork V.L."/>
            <person name="Fitz-Gibbon S.T."/>
            <person name="Puiu D."/>
            <person name="Crepeau M."/>
            <person name="Gugger P.F."/>
            <person name="Sherman R."/>
            <person name="Stevens K."/>
            <person name="Langley C.H."/>
            <person name="Pellegrini M."/>
            <person name="Salzberg S.L."/>
        </authorList>
    </citation>
    <scope>NUCLEOTIDE SEQUENCE [LARGE SCALE GENOMIC DNA]</scope>
    <source>
        <strain evidence="3 4">cv. SW786</strain>
    </source>
</reference>
<dbReference type="GO" id="GO:0080044">
    <property type="term" value="F:quercetin 7-O-glucosyltransferase activity"/>
    <property type="evidence" value="ECO:0007669"/>
    <property type="project" value="TreeGrafter"/>
</dbReference>
<dbReference type="EnsemblPlants" id="QL07p027841:mrna">
    <property type="protein sequence ID" value="QL07p027841:mrna"/>
    <property type="gene ID" value="QL07p027841"/>
</dbReference>
<dbReference type="OMA" id="WHIGPEC"/>
<evidence type="ECO:0000313" key="4">
    <source>
        <dbReference type="Proteomes" id="UP000594261"/>
    </source>
</evidence>
<reference evidence="3" key="2">
    <citation type="submission" date="2021-01" db="UniProtKB">
        <authorList>
            <consortium name="EnsemblPlants"/>
        </authorList>
    </citation>
    <scope>IDENTIFICATION</scope>
</reference>
<dbReference type="InParanoid" id="A0A7N2R7R0"/>
<comment type="similarity">
    <text evidence="1">Belongs to the UDP-glycosyltransferase family.</text>
</comment>
<keyword evidence="2" id="KW-0808">Transferase</keyword>
<dbReference type="InterPro" id="IPR002213">
    <property type="entry name" value="UDP_glucos_trans"/>
</dbReference>
<dbReference type="Pfam" id="PF00201">
    <property type="entry name" value="UDPGT"/>
    <property type="match status" value="1"/>
</dbReference>
<dbReference type="PANTHER" id="PTHR11926:SF1392">
    <property type="entry name" value="GLYCOSYLTRANSFERASE"/>
    <property type="match status" value="1"/>
</dbReference>
<keyword evidence="4" id="KW-1185">Reference proteome</keyword>
<dbReference type="FunFam" id="3.40.50.2000:FF:000056">
    <property type="entry name" value="Glycosyltransferase"/>
    <property type="match status" value="1"/>
</dbReference>
<evidence type="ECO:0000313" key="3">
    <source>
        <dbReference type="EnsemblPlants" id="QL07p027841:mrna"/>
    </source>
</evidence>
<dbReference type="SUPFAM" id="SSF53756">
    <property type="entry name" value="UDP-Glycosyltransferase/glycogen phosphorylase"/>
    <property type="match status" value="1"/>
</dbReference>
<proteinExistence type="inferred from homology"/>
<dbReference type="Proteomes" id="UP000594261">
    <property type="component" value="Chromosome 7"/>
</dbReference>
<sequence length="169" mass="18620">MTRASGIILNTFDDLKAPCLFSISNSLEPDHNCITWLDSWPLRSVVYVCFGSIARVTCGQLLEFWYGLVNSGASLLWVIQPDMIEGVEGDEMIPMDLEEATKERGFMVDWAPQENVLVHPAVGGFFTHSGWNSILESIDVGVPMICWPYLVTTNLIVDGLVRGGGLGLI</sequence>
<evidence type="ECO:0000256" key="1">
    <source>
        <dbReference type="ARBA" id="ARBA00009995"/>
    </source>
</evidence>
<protein>
    <recommendedName>
        <fullName evidence="5">UDP-glycosyltransferase</fullName>
    </recommendedName>
</protein>
<dbReference type="Gene3D" id="3.40.50.2000">
    <property type="entry name" value="Glycogen Phosphorylase B"/>
    <property type="match status" value="1"/>
</dbReference>
<dbReference type="Gramene" id="QL07p027841:mrna">
    <property type="protein sequence ID" value="QL07p027841:mrna"/>
    <property type="gene ID" value="QL07p027841"/>
</dbReference>
<evidence type="ECO:0008006" key="5">
    <source>
        <dbReference type="Google" id="ProtNLM"/>
    </source>
</evidence>
<dbReference type="AlphaFoldDB" id="A0A7N2R7R0"/>
<evidence type="ECO:0000256" key="2">
    <source>
        <dbReference type="ARBA" id="ARBA00022679"/>
    </source>
</evidence>
<accession>A0A7N2R7R0</accession>
<dbReference type="EMBL" id="LRBV02000007">
    <property type="status" value="NOT_ANNOTATED_CDS"/>
    <property type="molecule type" value="Genomic_DNA"/>
</dbReference>
<organism evidence="3 4">
    <name type="scientific">Quercus lobata</name>
    <name type="common">Valley oak</name>
    <dbReference type="NCBI Taxonomy" id="97700"/>
    <lineage>
        <taxon>Eukaryota</taxon>
        <taxon>Viridiplantae</taxon>
        <taxon>Streptophyta</taxon>
        <taxon>Embryophyta</taxon>
        <taxon>Tracheophyta</taxon>
        <taxon>Spermatophyta</taxon>
        <taxon>Magnoliopsida</taxon>
        <taxon>eudicotyledons</taxon>
        <taxon>Gunneridae</taxon>
        <taxon>Pentapetalae</taxon>
        <taxon>rosids</taxon>
        <taxon>fabids</taxon>
        <taxon>Fagales</taxon>
        <taxon>Fagaceae</taxon>
        <taxon>Quercus</taxon>
    </lineage>
</organism>
<name>A0A7N2R7R0_QUELO</name>
<dbReference type="GO" id="GO:0080043">
    <property type="term" value="F:quercetin 3-O-glucosyltransferase activity"/>
    <property type="evidence" value="ECO:0007669"/>
    <property type="project" value="TreeGrafter"/>
</dbReference>